<comment type="caution">
    <text evidence="6">The sequence shown here is derived from an EMBL/GenBank/DDBJ whole genome shotgun (WGS) entry which is preliminary data.</text>
</comment>
<feature type="domain" description="EF-hand" evidence="5">
    <location>
        <begin position="146"/>
        <end position="181"/>
    </location>
</feature>
<keyword evidence="3" id="KW-0677">Repeat</keyword>
<feature type="domain" description="EF-hand" evidence="5">
    <location>
        <begin position="98"/>
        <end position="133"/>
    </location>
</feature>
<dbReference type="Pfam" id="PF13833">
    <property type="entry name" value="EF-hand_8"/>
    <property type="match status" value="1"/>
</dbReference>
<dbReference type="EMBL" id="CAJFCJ010000005">
    <property type="protein sequence ID" value="CAD5115075.1"/>
    <property type="molecule type" value="Genomic_DNA"/>
</dbReference>
<evidence type="ECO:0000259" key="5">
    <source>
        <dbReference type="PROSITE" id="PS50222"/>
    </source>
</evidence>
<name>A0A7I8VGE7_9ANNE</name>
<dbReference type="PANTHER" id="PTHR23055:SF69">
    <property type="entry name" value="NEURONAL CALCIUM SENSOR 2"/>
    <property type="match status" value="1"/>
</dbReference>
<dbReference type="PANTHER" id="PTHR23055">
    <property type="entry name" value="CALCIUM BINDING PROTEINS"/>
    <property type="match status" value="1"/>
</dbReference>
<dbReference type="FunFam" id="1.10.238.10:FF:000009">
    <property type="entry name" value="Visinin-like protein 1"/>
    <property type="match status" value="1"/>
</dbReference>
<dbReference type="PRINTS" id="PR00450">
    <property type="entry name" value="RECOVERIN"/>
</dbReference>
<dbReference type="Gene3D" id="1.10.238.10">
    <property type="entry name" value="EF-hand"/>
    <property type="match status" value="1"/>
</dbReference>
<protein>
    <submittedName>
        <fullName evidence="6">DgyrCDS4091</fullName>
    </submittedName>
</protein>
<evidence type="ECO:0000313" key="6">
    <source>
        <dbReference type="EMBL" id="CAD5115075.1"/>
    </source>
</evidence>
<dbReference type="CDD" id="cd00051">
    <property type="entry name" value="EFh"/>
    <property type="match status" value="2"/>
</dbReference>
<dbReference type="OrthoDB" id="191686at2759"/>
<keyword evidence="7" id="KW-1185">Reference proteome</keyword>
<dbReference type="AlphaFoldDB" id="A0A7I8VGE7"/>
<evidence type="ECO:0000256" key="1">
    <source>
        <dbReference type="ARBA" id="ARBA00006049"/>
    </source>
</evidence>
<dbReference type="Proteomes" id="UP000549394">
    <property type="component" value="Unassembled WGS sequence"/>
</dbReference>
<dbReference type="SMART" id="SM00054">
    <property type="entry name" value="EFh"/>
    <property type="match status" value="3"/>
</dbReference>
<dbReference type="PROSITE" id="PS50222">
    <property type="entry name" value="EF_HAND_2"/>
    <property type="match status" value="3"/>
</dbReference>
<accession>A0A7I8VGE7</accession>
<evidence type="ECO:0000256" key="3">
    <source>
        <dbReference type="ARBA" id="ARBA00022737"/>
    </source>
</evidence>
<dbReference type="InterPro" id="IPR002048">
    <property type="entry name" value="EF_hand_dom"/>
</dbReference>
<keyword evidence="4" id="KW-0106">Calcium</keyword>
<feature type="domain" description="EF-hand" evidence="5">
    <location>
        <begin position="62"/>
        <end position="97"/>
    </location>
</feature>
<evidence type="ECO:0000313" key="7">
    <source>
        <dbReference type="Proteomes" id="UP000549394"/>
    </source>
</evidence>
<dbReference type="InterPro" id="IPR018247">
    <property type="entry name" value="EF_Hand_1_Ca_BS"/>
</dbReference>
<evidence type="ECO:0000256" key="4">
    <source>
        <dbReference type="ARBA" id="ARBA00022837"/>
    </source>
</evidence>
<dbReference type="InterPro" id="IPR011992">
    <property type="entry name" value="EF-hand-dom_pair"/>
</dbReference>
<sequence length="194" mass="22381">MGKASSKSKLSKEDLDFLLTNTNFNKRQIKQWYKGFMRDCPSGQLTRKKFLEVYSGFFPEGNAEKFCEHVFRTFDSDNSGRIDFKEFLLAINITSAGKPEEKLEWAFQMYDINGDGTIDVKEMVEIITAIYNMVSSSLAQNNPEDTPERRTAEIFDKMDENKDGVLSKEEFIKGCMNDQFLYQMLTADQSGFEQ</sequence>
<dbReference type="GO" id="GO:0005509">
    <property type="term" value="F:calcium ion binding"/>
    <property type="evidence" value="ECO:0007669"/>
    <property type="project" value="InterPro"/>
</dbReference>
<evidence type="ECO:0000256" key="2">
    <source>
        <dbReference type="ARBA" id="ARBA00022723"/>
    </source>
</evidence>
<reference evidence="6 7" key="1">
    <citation type="submission" date="2020-08" db="EMBL/GenBank/DDBJ databases">
        <authorList>
            <person name="Hejnol A."/>
        </authorList>
    </citation>
    <scope>NUCLEOTIDE SEQUENCE [LARGE SCALE GENOMIC DNA]</scope>
</reference>
<comment type="similarity">
    <text evidence="1">Belongs to the recoverin family.</text>
</comment>
<dbReference type="SUPFAM" id="SSF47473">
    <property type="entry name" value="EF-hand"/>
    <property type="match status" value="1"/>
</dbReference>
<dbReference type="Pfam" id="PF13499">
    <property type="entry name" value="EF-hand_7"/>
    <property type="match status" value="1"/>
</dbReference>
<gene>
    <name evidence="6" type="ORF">DGYR_LOCUS3850</name>
</gene>
<organism evidence="6 7">
    <name type="scientific">Dimorphilus gyrociliatus</name>
    <dbReference type="NCBI Taxonomy" id="2664684"/>
    <lineage>
        <taxon>Eukaryota</taxon>
        <taxon>Metazoa</taxon>
        <taxon>Spiralia</taxon>
        <taxon>Lophotrochozoa</taxon>
        <taxon>Annelida</taxon>
        <taxon>Polychaeta</taxon>
        <taxon>Polychaeta incertae sedis</taxon>
        <taxon>Dinophilidae</taxon>
        <taxon>Dimorphilus</taxon>
    </lineage>
</organism>
<keyword evidence="2" id="KW-0479">Metal-binding</keyword>
<proteinExistence type="inferred from homology"/>
<dbReference type="InterPro" id="IPR028846">
    <property type="entry name" value="Recoverin"/>
</dbReference>
<dbReference type="PROSITE" id="PS00018">
    <property type="entry name" value="EF_HAND_1"/>
    <property type="match status" value="3"/>
</dbReference>